<keyword evidence="4 6" id="KW-0472">Membrane</keyword>
<dbReference type="GeneID" id="36553555"/>
<evidence type="ECO:0000313" key="8">
    <source>
        <dbReference type="EMBL" id="PLB47410.1"/>
    </source>
</evidence>
<feature type="transmembrane region" description="Helical" evidence="6">
    <location>
        <begin position="210"/>
        <end position="231"/>
    </location>
</feature>
<feature type="transmembrane region" description="Helical" evidence="6">
    <location>
        <begin position="95"/>
        <end position="119"/>
    </location>
</feature>
<feature type="transmembrane region" description="Helical" evidence="6">
    <location>
        <begin position="174"/>
        <end position="194"/>
    </location>
</feature>
<reference evidence="8 9" key="1">
    <citation type="submission" date="2016-12" db="EMBL/GenBank/DDBJ databases">
        <title>The genomes of Aspergillus section Nigri reveals drivers in fungal speciation.</title>
        <authorList>
            <consortium name="DOE Joint Genome Institute"/>
            <person name="Vesth T.C."/>
            <person name="Nybo J."/>
            <person name="Theobald S."/>
            <person name="Brandl J."/>
            <person name="Frisvad J.C."/>
            <person name="Nielsen K.F."/>
            <person name="Lyhne E.K."/>
            <person name="Kogle M.E."/>
            <person name="Kuo A."/>
            <person name="Riley R."/>
            <person name="Clum A."/>
            <person name="Nolan M."/>
            <person name="Lipzen A."/>
            <person name="Salamov A."/>
            <person name="Henrissat B."/>
            <person name="Wiebenga A."/>
            <person name="De Vries R.P."/>
            <person name="Grigoriev I.V."/>
            <person name="Mortensen U.H."/>
            <person name="Andersen M.R."/>
            <person name="Baker S.E."/>
        </authorList>
    </citation>
    <scope>NUCLEOTIDE SEQUENCE [LARGE SCALE GENOMIC DNA]</scope>
    <source>
        <strain evidence="8 9">IBT 23096</strain>
    </source>
</reference>
<gene>
    <name evidence="8" type="ORF">P170DRAFT_388957</name>
</gene>
<evidence type="ECO:0000256" key="4">
    <source>
        <dbReference type="ARBA" id="ARBA00023136"/>
    </source>
</evidence>
<comment type="similarity">
    <text evidence="5">Belongs to the SAT4 family.</text>
</comment>
<dbReference type="AlphaFoldDB" id="A0A2I2G3F7"/>
<name>A0A2I2G3F7_9EURO</name>
<comment type="subcellular location">
    <subcellularLocation>
        <location evidence="1">Membrane</location>
        <topology evidence="1">Multi-pass membrane protein</topology>
    </subcellularLocation>
</comment>
<evidence type="ECO:0000313" key="9">
    <source>
        <dbReference type="Proteomes" id="UP000234275"/>
    </source>
</evidence>
<keyword evidence="2 6" id="KW-0812">Transmembrane</keyword>
<organism evidence="8 9">
    <name type="scientific">Aspergillus steynii IBT 23096</name>
    <dbReference type="NCBI Taxonomy" id="1392250"/>
    <lineage>
        <taxon>Eukaryota</taxon>
        <taxon>Fungi</taxon>
        <taxon>Dikarya</taxon>
        <taxon>Ascomycota</taxon>
        <taxon>Pezizomycotina</taxon>
        <taxon>Eurotiomycetes</taxon>
        <taxon>Eurotiomycetidae</taxon>
        <taxon>Eurotiales</taxon>
        <taxon>Aspergillaceae</taxon>
        <taxon>Aspergillus</taxon>
        <taxon>Aspergillus subgen. Circumdati</taxon>
    </lineage>
</organism>
<accession>A0A2I2G3F7</accession>
<feature type="transmembrane region" description="Helical" evidence="6">
    <location>
        <begin position="49"/>
        <end position="69"/>
    </location>
</feature>
<evidence type="ECO:0000256" key="1">
    <source>
        <dbReference type="ARBA" id="ARBA00004141"/>
    </source>
</evidence>
<dbReference type="VEuPathDB" id="FungiDB:P170DRAFT_388957"/>
<dbReference type="Pfam" id="PF20684">
    <property type="entry name" value="Fung_rhodopsin"/>
    <property type="match status" value="1"/>
</dbReference>
<feature type="domain" description="Rhodopsin" evidence="7">
    <location>
        <begin position="33"/>
        <end position="276"/>
    </location>
</feature>
<dbReference type="RefSeq" id="XP_024702712.1">
    <property type="nucleotide sequence ID" value="XM_024845856.1"/>
</dbReference>
<dbReference type="EMBL" id="MSFO01000006">
    <property type="protein sequence ID" value="PLB47410.1"/>
    <property type="molecule type" value="Genomic_DNA"/>
</dbReference>
<proteinExistence type="inferred from homology"/>
<evidence type="ECO:0000259" key="7">
    <source>
        <dbReference type="Pfam" id="PF20684"/>
    </source>
</evidence>
<dbReference type="PANTHER" id="PTHR33048:SF47">
    <property type="entry name" value="INTEGRAL MEMBRANE PROTEIN-RELATED"/>
    <property type="match status" value="1"/>
</dbReference>
<keyword evidence="9" id="KW-1185">Reference proteome</keyword>
<comment type="caution">
    <text evidence="8">The sequence shown here is derived from an EMBL/GenBank/DDBJ whole genome shotgun (WGS) entry which is preliminary data.</text>
</comment>
<evidence type="ECO:0000256" key="3">
    <source>
        <dbReference type="ARBA" id="ARBA00022989"/>
    </source>
</evidence>
<evidence type="ECO:0000256" key="2">
    <source>
        <dbReference type="ARBA" id="ARBA00022692"/>
    </source>
</evidence>
<feature type="transmembrane region" description="Helical" evidence="6">
    <location>
        <begin position="251"/>
        <end position="269"/>
    </location>
</feature>
<dbReference type="Proteomes" id="UP000234275">
    <property type="component" value="Unassembled WGS sequence"/>
</dbReference>
<dbReference type="PANTHER" id="PTHR33048">
    <property type="entry name" value="PTH11-LIKE INTEGRAL MEMBRANE PROTEIN (AFU_ORTHOLOGUE AFUA_5G11245)"/>
    <property type="match status" value="1"/>
</dbReference>
<keyword evidence="3 6" id="KW-1133">Transmembrane helix</keyword>
<protein>
    <recommendedName>
        <fullName evidence="7">Rhodopsin domain-containing protein</fullName>
    </recommendedName>
</protein>
<evidence type="ECO:0000256" key="6">
    <source>
        <dbReference type="SAM" id="Phobius"/>
    </source>
</evidence>
<feature type="transmembrane region" description="Helical" evidence="6">
    <location>
        <begin position="131"/>
        <end position="154"/>
    </location>
</feature>
<evidence type="ECO:0000256" key="5">
    <source>
        <dbReference type="ARBA" id="ARBA00038359"/>
    </source>
</evidence>
<dbReference type="GO" id="GO:0016020">
    <property type="term" value="C:membrane"/>
    <property type="evidence" value="ECO:0007669"/>
    <property type="project" value="UniProtKB-SubCell"/>
</dbReference>
<feature type="transmembrane region" description="Helical" evidence="6">
    <location>
        <begin position="20"/>
        <end position="37"/>
    </location>
</feature>
<sequence>MGLHVPPGTPDRGPGLETLLIILIVLTTLMTLVRIVSKFVTRQDWWWDDLFALLALPVQLTMLALLLAWRNIGLGLPMEVVAAINPAHLVQGGKYFYVAVFFFDASISFPKMSAIFFYARVFRSNDRALRIHLWVAGSLVTGWFVSSYLTTIFQCTPIPKAWNTTLPGKCIDQYQWYLGTAVLSCLTDFYILLLPIRRIWALQMSRRRRAYLLAAFFLTYSVILLSCGRLAATVQVVPKLNTNITWEMPIYMYWAGLEASISIVCVNVPPATALAKRLLGAAWPLGSTGQSKSRSGTFGHGSAFSKGGAAVSSAPTGRDSLDELVPAAGVANSPEASRDRLGIPLSSIRVQTDIRVDSPA</sequence>
<dbReference type="OrthoDB" id="3529975at2759"/>
<dbReference type="InterPro" id="IPR049326">
    <property type="entry name" value="Rhodopsin_dom_fungi"/>
</dbReference>
<dbReference type="InterPro" id="IPR052337">
    <property type="entry name" value="SAT4-like"/>
</dbReference>